<evidence type="ECO:0000313" key="2">
    <source>
        <dbReference type="EMBL" id="PVH93891.1"/>
    </source>
</evidence>
<dbReference type="AlphaFoldDB" id="A0A2V1D758"/>
<evidence type="ECO:0000313" key="3">
    <source>
        <dbReference type="Proteomes" id="UP000244855"/>
    </source>
</evidence>
<protein>
    <submittedName>
        <fullName evidence="2">Uncharacterized protein</fullName>
    </submittedName>
</protein>
<feature type="region of interest" description="Disordered" evidence="1">
    <location>
        <begin position="1"/>
        <end position="28"/>
    </location>
</feature>
<gene>
    <name evidence="2" type="ORF">DM02DRAFT_483307</name>
</gene>
<dbReference type="EMBL" id="KZ805562">
    <property type="protein sequence ID" value="PVH93891.1"/>
    <property type="molecule type" value="Genomic_DNA"/>
</dbReference>
<accession>A0A2V1D758</accession>
<dbReference type="OrthoDB" id="3875902at2759"/>
<dbReference type="Proteomes" id="UP000244855">
    <property type="component" value="Unassembled WGS sequence"/>
</dbReference>
<proteinExistence type="predicted"/>
<name>A0A2V1D758_9PLEO</name>
<feature type="non-terminal residue" evidence="2">
    <location>
        <position position="1"/>
    </location>
</feature>
<sequence>SYQSTASAPAVLYSDPTPPSPSQPPSQYNPLEHYVPCLAPSCNKHYTSSLLGPTFYLPQQPHQLVRKKAFCVKCANQELRLANHKVKQTFESMRQNAGRKTLGQIAVEFELWKEQFHQDRALEAKALIASQKKKVLKIAGSINNQKEKTPATPAPTNNDKNDESWDWRYTPRPCTRKDCKSQWYSPFDNKLYFLYHTSRPSGLIPLPTLCPRCAKTDVEAAEERMEGRKNEGTMWEQWCEEVRRDREMEVEFWEKAQERLVREEG</sequence>
<keyword evidence="3" id="KW-1185">Reference proteome</keyword>
<feature type="region of interest" description="Disordered" evidence="1">
    <location>
        <begin position="140"/>
        <end position="164"/>
    </location>
</feature>
<evidence type="ECO:0000256" key="1">
    <source>
        <dbReference type="SAM" id="MobiDB-lite"/>
    </source>
</evidence>
<organism evidence="2 3">
    <name type="scientific">Periconia macrospinosa</name>
    <dbReference type="NCBI Taxonomy" id="97972"/>
    <lineage>
        <taxon>Eukaryota</taxon>
        <taxon>Fungi</taxon>
        <taxon>Dikarya</taxon>
        <taxon>Ascomycota</taxon>
        <taxon>Pezizomycotina</taxon>
        <taxon>Dothideomycetes</taxon>
        <taxon>Pleosporomycetidae</taxon>
        <taxon>Pleosporales</taxon>
        <taxon>Massarineae</taxon>
        <taxon>Periconiaceae</taxon>
        <taxon>Periconia</taxon>
    </lineage>
</organism>
<feature type="non-terminal residue" evidence="2">
    <location>
        <position position="265"/>
    </location>
</feature>
<reference evidence="2 3" key="1">
    <citation type="journal article" date="2018" name="Sci. Rep.">
        <title>Comparative genomics provides insights into the lifestyle and reveals functional heterogeneity of dark septate endophytic fungi.</title>
        <authorList>
            <person name="Knapp D.G."/>
            <person name="Nemeth J.B."/>
            <person name="Barry K."/>
            <person name="Hainaut M."/>
            <person name="Henrissat B."/>
            <person name="Johnson J."/>
            <person name="Kuo A."/>
            <person name="Lim J.H.P."/>
            <person name="Lipzen A."/>
            <person name="Nolan M."/>
            <person name="Ohm R.A."/>
            <person name="Tamas L."/>
            <person name="Grigoriev I.V."/>
            <person name="Spatafora J.W."/>
            <person name="Nagy L.G."/>
            <person name="Kovacs G.M."/>
        </authorList>
    </citation>
    <scope>NUCLEOTIDE SEQUENCE [LARGE SCALE GENOMIC DNA]</scope>
    <source>
        <strain evidence="2 3">DSE2036</strain>
    </source>
</reference>